<dbReference type="AlphaFoldDB" id="A0A4C1WZ00"/>
<dbReference type="PANTHER" id="PTHR11709:SF394">
    <property type="entry name" value="FI03373P-RELATED"/>
    <property type="match status" value="1"/>
</dbReference>
<feature type="domain" description="Plastocyanin-like" evidence="6">
    <location>
        <begin position="257"/>
        <end position="326"/>
    </location>
</feature>
<dbReference type="GO" id="GO:0006826">
    <property type="term" value="P:iron ion transport"/>
    <property type="evidence" value="ECO:0007669"/>
    <property type="project" value="TreeGrafter"/>
</dbReference>
<dbReference type="CDD" id="cd13858">
    <property type="entry name" value="CuRO_1_tcLCC2_insect_like"/>
    <property type="match status" value="1"/>
</dbReference>
<comment type="similarity">
    <text evidence="1">Belongs to the multicopper oxidase family.</text>
</comment>
<keyword evidence="3" id="KW-0560">Oxidoreductase</keyword>
<protein>
    <submittedName>
        <fullName evidence="8">Laccase-1</fullName>
    </submittedName>
</protein>
<dbReference type="OrthoDB" id="2121828at2759"/>
<dbReference type="Proteomes" id="UP000299102">
    <property type="component" value="Unassembled WGS sequence"/>
</dbReference>
<dbReference type="GO" id="GO:0005507">
    <property type="term" value="F:copper ion binding"/>
    <property type="evidence" value="ECO:0007669"/>
    <property type="project" value="InterPro"/>
</dbReference>
<accession>A0A4C1WZ00</accession>
<evidence type="ECO:0000259" key="7">
    <source>
        <dbReference type="Pfam" id="PF07732"/>
    </source>
</evidence>
<organism evidence="8 9">
    <name type="scientific">Eumeta variegata</name>
    <name type="common">Bagworm moth</name>
    <name type="synonym">Eumeta japonica</name>
    <dbReference type="NCBI Taxonomy" id="151549"/>
    <lineage>
        <taxon>Eukaryota</taxon>
        <taxon>Metazoa</taxon>
        <taxon>Ecdysozoa</taxon>
        <taxon>Arthropoda</taxon>
        <taxon>Hexapoda</taxon>
        <taxon>Insecta</taxon>
        <taxon>Pterygota</taxon>
        <taxon>Neoptera</taxon>
        <taxon>Endopterygota</taxon>
        <taxon>Lepidoptera</taxon>
        <taxon>Glossata</taxon>
        <taxon>Ditrysia</taxon>
        <taxon>Tineoidea</taxon>
        <taxon>Psychidae</taxon>
        <taxon>Oiketicinae</taxon>
        <taxon>Eumeta</taxon>
    </lineage>
</organism>
<name>A0A4C1WZ00_EUMVA</name>
<dbReference type="EMBL" id="BGZK01000666">
    <property type="protein sequence ID" value="GBP55347.1"/>
    <property type="molecule type" value="Genomic_DNA"/>
</dbReference>
<dbReference type="STRING" id="151549.A0A4C1WZ00"/>
<dbReference type="GO" id="GO:0016491">
    <property type="term" value="F:oxidoreductase activity"/>
    <property type="evidence" value="ECO:0007669"/>
    <property type="project" value="UniProtKB-KW"/>
</dbReference>
<evidence type="ECO:0000256" key="1">
    <source>
        <dbReference type="ARBA" id="ARBA00010609"/>
    </source>
</evidence>
<evidence type="ECO:0000259" key="6">
    <source>
        <dbReference type="Pfam" id="PF00394"/>
    </source>
</evidence>
<reference evidence="8 9" key="1">
    <citation type="journal article" date="2019" name="Commun. Biol.">
        <title>The bagworm genome reveals a unique fibroin gene that provides high tensile strength.</title>
        <authorList>
            <person name="Kono N."/>
            <person name="Nakamura H."/>
            <person name="Ohtoshi R."/>
            <person name="Tomita M."/>
            <person name="Numata K."/>
            <person name="Arakawa K."/>
        </authorList>
    </citation>
    <scope>NUCLEOTIDE SEQUENCE [LARGE SCALE GENOMIC DNA]</scope>
</reference>
<evidence type="ECO:0000256" key="2">
    <source>
        <dbReference type="ARBA" id="ARBA00022723"/>
    </source>
</evidence>
<evidence type="ECO:0000256" key="5">
    <source>
        <dbReference type="SAM" id="MobiDB-lite"/>
    </source>
</evidence>
<evidence type="ECO:0000313" key="9">
    <source>
        <dbReference type="Proteomes" id="UP000299102"/>
    </source>
</evidence>
<feature type="compositionally biased region" description="Basic and acidic residues" evidence="5">
    <location>
        <begin position="1"/>
        <end position="21"/>
    </location>
</feature>
<gene>
    <name evidence="8" type="primary">lcc1</name>
    <name evidence="8" type="ORF">EVAR_31867_1</name>
</gene>
<dbReference type="SUPFAM" id="SSF49503">
    <property type="entry name" value="Cupredoxins"/>
    <property type="match status" value="2"/>
</dbReference>
<evidence type="ECO:0000256" key="3">
    <source>
        <dbReference type="ARBA" id="ARBA00023002"/>
    </source>
</evidence>
<dbReference type="InterPro" id="IPR045087">
    <property type="entry name" value="Cu-oxidase_fam"/>
</dbReference>
<keyword evidence="9" id="KW-1185">Reference proteome</keyword>
<keyword evidence="4" id="KW-0186">Copper</keyword>
<proteinExistence type="inferred from homology"/>
<dbReference type="Gene3D" id="2.60.40.420">
    <property type="entry name" value="Cupredoxins - blue copper proteins"/>
    <property type="match status" value="2"/>
</dbReference>
<dbReference type="PANTHER" id="PTHR11709">
    <property type="entry name" value="MULTI-COPPER OXIDASE"/>
    <property type="match status" value="1"/>
</dbReference>
<dbReference type="InterPro" id="IPR001117">
    <property type="entry name" value="Cu-oxidase_2nd"/>
</dbReference>
<dbReference type="InterPro" id="IPR008972">
    <property type="entry name" value="Cupredoxin"/>
</dbReference>
<dbReference type="Pfam" id="PF07732">
    <property type="entry name" value="Cu-oxidase_3"/>
    <property type="match status" value="1"/>
</dbReference>
<evidence type="ECO:0000256" key="4">
    <source>
        <dbReference type="ARBA" id="ARBA00023008"/>
    </source>
</evidence>
<keyword evidence="2" id="KW-0479">Metal-binding</keyword>
<feature type="region of interest" description="Disordered" evidence="5">
    <location>
        <begin position="1"/>
        <end position="22"/>
    </location>
</feature>
<dbReference type="GO" id="GO:0005886">
    <property type="term" value="C:plasma membrane"/>
    <property type="evidence" value="ECO:0007669"/>
    <property type="project" value="TreeGrafter"/>
</dbReference>
<evidence type="ECO:0000313" key="8">
    <source>
        <dbReference type="EMBL" id="GBP55347.1"/>
    </source>
</evidence>
<sequence>MSFDSRRKNRSQSERPNRNARECSTLQYPCKRTLARTHARTYARVITDLRHKTMTRIVSNNGKASVDDLAPSSKMLFEDNTKSSDESCYRPCKFNVKPRRCFYKFKIEPMIDEQGVSIAINNMVPGPPIHVCVNDVVVVEVQNKVPGQDLAMHWHGIDQSWTPYMDGVPMITQCPINFGATYKYAFRASNPGTHFYHAHSVLHQADGVFGAFVVNQPSPLDPNSPLYDYDRSEENTLIISTKHPKLFTGSIEDLSEIRPSAVRINRQEDGQKIFVKEGYAYRLRVINAAVNCPVRAHLSGHELLVIASDGQPVKPVVGSDIALYPAIANIKVFRAFLTNNLEPPGLIDFNREQNLFRSNSQITAANAPNSIKPERLNQNIYFLLVVVIHLIRWSMKVYEKSGSVRANGTCLTNAEIDGESAGEESERSEWKYFAEYWYVIIHGAVCCSQFRFHRCDSRESKEDADVVFTVHRSPFEVKAEVDDRFSFKET</sequence>
<dbReference type="InterPro" id="IPR011707">
    <property type="entry name" value="Cu-oxidase-like_N"/>
</dbReference>
<dbReference type="Pfam" id="PF00394">
    <property type="entry name" value="Cu-oxidase"/>
    <property type="match status" value="1"/>
</dbReference>
<comment type="caution">
    <text evidence="8">The sequence shown here is derived from an EMBL/GenBank/DDBJ whole genome shotgun (WGS) entry which is preliminary data.</text>
</comment>
<feature type="domain" description="Plastocyanin-like" evidence="7">
    <location>
        <begin position="115"/>
        <end position="218"/>
    </location>
</feature>